<feature type="transmembrane region" description="Helical" evidence="6">
    <location>
        <begin position="6"/>
        <end position="26"/>
    </location>
</feature>
<feature type="transmembrane region" description="Helical" evidence="6">
    <location>
        <begin position="38"/>
        <end position="61"/>
    </location>
</feature>
<accession>A0A9P4K2F2</accession>
<keyword evidence="4 6" id="KW-0472">Membrane</keyword>
<reference evidence="9" key="1">
    <citation type="journal article" date="2020" name="Stud. Mycol.">
        <title>101 Dothideomycetes genomes: A test case for predicting lifestyles and emergence of pathogens.</title>
        <authorList>
            <person name="Haridas S."/>
            <person name="Albert R."/>
            <person name="Binder M."/>
            <person name="Bloem J."/>
            <person name="LaButti K."/>
            <person name="Salamov A."/>
            <person name="Andreopoulos B."/>
            <person name="Baker S."/>
            <person name="Barry K."/>
            <person name="Bills G."/>
            <person name="Bluhm B."/>
            <person name="Cannon C."/>
            <person name="Castanera R."/>
            <person name="Culley D."/>
            <person name="Daum C."/>
            <person name="Ezra D."/>
            <person name="Gonzalez J."/>
            <person name="Henrissat B."/>
            <person name="Kuo A."/>
            <person name="Liang C."/>
            <person name="Lipzen A."/>
            <person name="Lutzoni F."/>
            <person name="Magnuson J."/>
            <person name="Mondo S."/>
            <person name="Nolan M."/>
            <person name="Ohm R."/>
            <person name="Pangilinan J."/>
            <person name="Park H.-J."/>
            <person name="Ramirez L."/>
            <person name="Alfaro M."/>
            <person name="Sun H."/>
            <person name="Tritt A."/>
            <person name="Yoshinaga Y."/>
            <person name="Zwiers L.-H."/>
            <person name="Turgeon B."/>
            <person name="Goodwin S."/>
            <person name="Spatafora J."/>
            <person name="Crous P."/>
            <person name="Grigoriev I."/>
        </authorList>
    </citation>
    <scope>NUCLEOTIDE SEQUENCE [LARGE SCALE GENOMIC DNA]</scope>
    <source>
        <strain evidence="9">CBS 304.66</strain>
    </source>
</reference>
<feature type="transmembrane region" description="Helical" evidence="6">
    <location>
        <begin position="259"/>
        <end position="282"/>
    </location>
</feature>
<gene>
    <name evidence="8" type="ORF">CC78DRAFT_422200</name>
</gene>
<protein>
    <recommendedName>
        <fullName evidence="7">Rhodopsin domain-containing protein</fullName>
    </recommendedName>
</protein>
<proteinExistence type="inferred from homology"/>
<dbReference type="Proteomes" id="UP000800093">
    <property type="component" value="Unassembled WGS sequence"/>
</dbReference>
<comment type="similarity">
    <text evidence="5">Belongs to the SAT4 family.</text>
</comment>
<feature type="transmembrane region" description="Helical" evidence="6">
    <location>
        <begin position="219"/>
        <end position="239"/>
    </location>
</feature>
<dbReference type="Pfam" id="PF20684">
    <property type="entry name" value="Fung_rhodopsin"/>
    <property type="match status" value="1"/>
</dbReference>
<feature type="transmembrane region" description="Helical" evidence="6">
    <location>
        <begin position="124"/>
        <end position="148"/>
    </location>
</feature>
<feature type="transmembrane region" description="Helical" evidence="6">
    <location>
        <begin position="89"/>
        <end position="112"/>
    </location>
</feature>
<feature type="non-terminal residue" evidence="8">
    <location>
        <position position="1"/>
    </location>
</feature>
<dbReference type="InterPro" id="IPR052337">
    <property type="entry name" value="SAT4-like"/>
</dbReference>
<feature type="non-terminal residue" evidence="8">
    <location>
        <position position="284"/>
    </location>
</feature>
<dbReference type="GO" id="GO:0016020">
    <property type="term" value="C:membrane"/>
    <property type="evidence" value="ECO:0007669"/>
    <property type="project" value="UniProtKB-SubCell"/>
</dbReference>
<comment type="caution">
    <text evidence="8">The sequence shown here is derived from an EMBL/GenBank/DDBJ whole genome shotgun (WGS) entry which is preliminary data.</text>
</comment>
<comment type="subcellular location">
    <subcellularLocation>
        <location evidence="1">Membrane</location>
        <topology evidence="1">Multi-pass membrane protein</topology>
    </subcellularLocation>
</comment>
<evidence type="ECO:0000313" key="8">
    <source>
        <dbReference type="EMBL" id="KAF2258895.1"/>
    </source>
</evidence>
<evidence type="ECO:0000256" key="4">
    <source>
        <dbReference type="ARBA" id="ARBA00023136"/>
    </source>
</evidence>
<keyword evidence="3 6" id="KW-1133">Transmembrane helix</keyword>
<evidence type="ECO:0000256" key="2">
    <source>
        <dbReference type="ARBA" id="ARBA00022692"/>
    </source>
</evidence>
<feature type="domain" description="Rhodopsin" evidence="7">
    <location>
        <begin position="23"/>
        <end position="283"/>
    </location>
</feature>
<evidence type="ECO:0000256" key="3">
    <source>
        <dbReference type="ARBA" id="ARBA00022989"/>
    </source>
</evidence>
<dbReference type="PANTHER" id="PTHR33048">
    <property type="entry name" value="PTH11-LIKE INTEGRAL MEMBRANE PROTEIN (AFU_ORTHOLOGUE AFUA_5G11245)"/>
    <property type="match status" value="1"/>
</dbReference>
<keyword evidence="2 6" id="KW-0812">Transmembrane</keyword>
<keyword evidence="9" id="KW-1185">Reference proteome</keyword>
<sequence>NRSAELVAISVLCIVAISVSVSLRLYAQSLTTNPWKIWDSWLTIMASVMAIAVASFILYSVKLGLGYHTTRIILEDPEPPRKLADIFKYAYIQTILQAASIMCTKLAILTLYARVFGLRHHDRFFTYGLYICITFTSLLGVGTTIEFITQCVPPPVFWNRVYLLFPGGAVPNGLTEGYCMDQLTHLVVPVSLDLANEIAILVLPAKVLWSLRLPWKKKLALTITFGLGIFVTITNIVRINIYAKIVNGGDIAWDDIDAFIWTVVQLSVGIICACIPACAPLLKL</sequence>
<evidence type="ECO:0000256" key="6">
    <source>
        <dbReference type="SAM" id="Phobius"/>
    </source>
</evidence>
<evidence type="ECO:0000259" key="7">
    <source>
        <dbReference type="Pfam" id="PF20684"/>
    </source>
</evidence>
<dbReference type="PANTHER" id="PTHR33048:SF47">
    <property type="entry name" value="INTEGRAL MEMBRANE PROTEIN-RELATED"/>
    <property type="match status" value="1"/>
</dbReference>
<name>A0A9P4K2F2_9PLEO</name>
<evidence type="ECO:0000256" key="1">
    <source>
        <dbReference type="ARBA" id="ARBA00004141"/>
    </source>
</evidence>
<dbReference type="AlphaFoldDB" id="A0A9P4K2F2"/>
<dbReference type="InterPro" id="IPR049326">
    <property type="entry name" value="Rhodopsin_dom_fungi"/>
</dbReference>
<dbReference type="EMBL" id="ML986729">
    <property type="protein sequence ID" value="KAF2258895.1"/>
    <property type="molecule type" value="Genomic_DNA"/>
</dbReference>
<evidence type="ECO:0000313" key="9">
    <source>
        <dbReference type="Proteomes" id="UP000800093"/>
    </source>
</evidence>
<evidence type="ECO:0000256" key="5">
    <source>
        <dbReference type="ARBA" id="ARBA00038359"/>
    </source>
</evidence>
<organism evidence="8 9">
    <name type="scientific">Lojkania enalia</name>
    <dbReference type="NCBI Taxonomy" id="147567"/>
    <lineage>
        <taxon>Eukaryota</taxon>
        <taxon>Fungi</taxon>
        <taxon>Dikarya</taxon>
        <taxon>Ascomycota</taxon>
        <taxon>Pezizomycotina</taxon>
        <taxon>Dothideomycetes</taxon>
        <taxon>Pleosporomycetidae</taxon>
        <taxon>Pleosporales</taxon>
        <taxon>Pleosporales incertae sedis</taxon>
        <taxon>Lojkania</taxon>
    </lineage>
</organism>
<dbReference type="OrthoDB" id="5413793at2759"/>